<name>A0A5E4PPT1_9NEOP</name>
<evidence type="ECO:0000256" key="3">
    <source>
        <dbReference type="ARBA" id="ARBA00022448"/>
    </source>
</evidence>
<dbReference type="PANTHER" id="PTHR11690:SF243">
    <property type="entry name" value="PICKPOCKET 12-RELATED"/>
    <property type="match status" value="1"/>
</dbReference>
<gene>
    <name evidence="15" type="ORF">LSINAPIS_LOCUS1380</name>
</gene>
<keyword evidence="14" id="KW-0732">Signal</keyword>
<evidence type="ECO:0000256" key="10">
    <source>
        <dbReference type="ARBA" id="ARBA00023201"/>
    </source>
</evidence>
<evidence type="ECO:0000256" key="2">
    <source>
        <dbReference type="ARBA" id="ARBA00007193"/>
    </source>
</evidence>
<dbReference type="GO" id="GO:0015280">
    <property type="term" value="F:ligand-gated sodium channel activity"/>
    <property type="evidence" value="ECO:0007669"/>
    <property type="project" value="TreeGrafter"/>
</dbReference>
<dbReference type="Gene3D" id="1.10.287.770">
    <property type="entry name" value="YojJ-like"/>
    <property type="match status" value="1"/>
</dbReference>
<evidence type="ECO:0000256" key="8">
    <source>
        <dbReference type="ARBA" id="ARBA00023065"/>
    </source>
</evidence>
<evidence type="ECO:0000256" key="1">
    <source>
        <dbReference type="ARBA" id="ARBA00004141"/>
    </source>
</evidence>
<proteinExistence type="inferred from homology"/>
<keyword evidence="6 13" id="KW-1133">Transmembrane helix</keyword>
<dbReference type="GO" id="GO:0005886">
    <property type="term" value="C:plasma membrane"/>
    <property type="evidence" value="ECO:0007669"/>
    <property type="project" value="TreeGrafter"/>
</dbReference>
<comment type="subcellular location">
    <subcellularLocation>
        <location evidence="1">Membrane</location>
        <topology evidence="1">Multi-pass membrane protein</topology>
    </subcellularLocation>
</comment>
<comment type="similarity">
    <text evidence="2 12">Belongs to the amiloride-sensitive sodium channel (TC 1.A.6) family.</text>
</comment>
<dbReference type="Proteomes" id="UP000324832">
    <property type="component" value="Unassembled WGS sequence"/>
</dbReference>
<evidence type="ECO:0000256" key="11">
    <source>
        <dbReference type="ARBA" id="ARBA00023303"/>
    </source>
</evidence>
<evidence type="ECO:0000256" key="9">
    <source>
        <dbReference type="ARBA" id="ARBA00023136"/>
    </source>
</evidence>
<keyword evidence="8 12" id="KW-0406">Ion transport</keyword>
<accession>A0A5E4PPT1</accession>
<keyword evidence="9 13" id="KW-0472">Membrane</keyword>
<feature type="chain" id="PRO_5022999028" description="Sodium channel protein Nach" evidence="14">
    <location>
        <begin position="20"/>
        <end position="294"/>
    </location>
</feature>
<evidence type="ECO:0000256" key="13">
    <source>
        <dbReference type="SAM" id="Phobius"/>
    </source>
</evidence>
<dbReference type="EMBL" id="FZQP02000211">
    <property type="protein sequence ID" value="VVC87869.1"/>
    <property type="molecule type" value="Genomic_DNA"/>
</dbReference>
<feature type="transmembrane region" description="Helical" evidence="13">
    <location>
        <begin position="241"/>
        <end position="267"/>
    </location>
</feature>
<dbReference type="InterPro" id="IPR001873">
    <property type="entry name" value="ENaC"/>
</dbReference>
<organism evidence="15 16">
    <name type="scientific">Leptidea sinapis</name>
    <dbReference type="NCBI Taxonomy" id="189913"/>
    <lineage>
        <taxon>Eukaryota</taxon>
        <taxon>Metazoa</taxon>
        <taxon>Ecdysozoa</taxon>
        <taxon>Arthropoda</taxon>
        <taxon>Hexapoda</taxon>
        <taxon>Insecta</taxon>
        <taxon>Pterygota</taxon>
        <taxon>Neoptera</taxon>
        <taxon>Endopterygota</taxon>
        <taxon>Lepidoptera</taxon>
        <taxon>Glossata</taxon>
        <taxon>Ditrysia</taxon>
        <taxon>Papilionoidea</taxon>
        <taxon>Pieridae</taxon>
        <taxon>Dismorphiinae</taxon>
        <taxon>Leptidea</taxon>
    </lineage>
</organism>
<dbReference type="PANTHER" id="PTHR11690">
    <property type="entry name" value="AMILORIDE-SENSITIVE SODIUM CHANNEL-RELATED"/>
    <property type="match status" value="1"/>
</dbReference>
<evidence type="ECO:0000313" key="15">
    <source>
        <dbReference type="EMBL" id="VVC87869.1"/>
    </source>
</evidence>
<keyword evidence="10 12" id="KW-0739">Sodium transport</keyword>
<evidence type="ECO:0000313" key="16">
    <source>
        <dbReference type="Proteomes" id="UP000324832"/>
    </source>
</evidence>
<dbReference type="AlphaFoldDB" id="A0A5E4PPT1"/>
<keyword evidence="3 12" id="KW-0813">Transport</keyword>
<dbReference type="Pfam" id="PF00858">
    <property type="entry name" value="ASC"/>
    <property type="match status" value="2"/>
</dbReference>
<evidence type="ECO:0000256" key="4">
    <source>
        <dbReference type="ARBA" id="ARBA00022461"/>
    </source>
</evidence>
<keyword evidence="5 12" id="KW-0812">Transmembrane</keyword>
<feature type="signal peptide" evidence="14">
    <location>
        <begin position="1"/>
        <end position="19"/>
    </location>
</feature>
<keyword evidence="7" id="KW-0915">Sodium</keyword>
<reference evidence="15 16" key="1">
    <citation type="submission" date="2017-07" db="EMBL/GenBank/DDBJ databases">
        <authorList>
            <person name="Talla V."/>
            <person name="Backstrom N."/>
        </authorList>
    </citation>
    <scope>NUCLEOTIDE SEQUENCE [LARGE SCALE GENOMIC DNA]</scope>
</reference>
<dbReference type="Gene3D" id="1.10.287.820">
    <property type="entry name" value="Acid-sensing ion channel domain"/>
    <property type="match status" value="1"/>
</dbReference>
<evidence type="ECO:0000256" key="14">
    <source>
        <dbReference type="SAM" id="SignalP"/>
    </source>
</evidence>
<evidence type="ECO:0000256" key="7">
    <source>
        <dbReference type="ARBA" id="ARBA00023053"/>
    </source>
</evidence>
<evidence type="ECO:0000256" key="5">
    <source>
        <dbReference type="ARBA" id="ARBA00022692"/>
    </source>
</evidence>
<protein>
    <recommendedName>
        <fullName evidence="17">Sodium channel protein Nach</fullName>
    </recommendedName>
</protein>
<evidence type="ECO:0008006" key="17">
    <source>
        <dbReference type="Google" id="ProtNLM"/>
    </source>
</evidence>
<sequence>MTAVTILAYVLVYLLYTRFDDMPTRIAIENQYEVANNLPYPSIAICTPNQLTISSMNHFNRTLVNIRKTNITIHKAKKPGPHNGLTVVSDYNPEDAIDGTIVNAGAIREPLRYFNEYHNSDCDLLCHVKRVEKHCGCIMMYIPHVKMSQICDISDIKCIIEVKLQSTEEYRRSECNCPRDCVSYRYRVNMILGNLDALPYQIRNPYGNMTFNKSSSIMHFFMPKSVYVIQKQETVMSLINFFANLGGVFGLCLGCSVITIFEIFFYIHLAFKQKRKNKVHNPRPEKYPSGHYIE</sequence>
<keyword evidence="4 12" id="KW-0894">Sodium channel</keyword>
<evidence type="ECO:0000256" key="12">
    <source>
        <dbReference type="RuleBase" id="RU000679"/>
    </source>
</evidence>
<keyword evidence="16" id="KW-1185">Reference proteome</keyword>
<evidence type="ECO:0000256" key="6">
    <source>
        <dbReference type="ARBA" id="ARBA00022989"/>
    </source>
</evidence>
<keyword evidence="11 12" id="KW-0407">Ion channel</keyword>